<organism evidence="2 3">
    <name type="scientific">Colletotrichum tanaceti</name>
    <dbReference type="NCBI Taxonomy" id="1306861"/>
    <lineage>
        <taxon>Eukaryota</taxon>
        <taxon>Fungi</taxon>
        <taxon>Dikarya</taxon>
        <taxon>Ascomycota</taxon>
        <taxon>Pezizomycotina</taxon>
        <taxon>Sordariomycetes</taxon>
        <taxon>Hypocreomycetidae</taxon>
        <taxon>Glomerellales</taxon>
        <taxon>Glomerellaceae</taxon>
        <taxon>Colletotrichum</taxon>
        <taxon>Colletotrichum destructivum species complex</taxon>
    </lineage>
</organism>
<dbReference type="Gene3D" id="3.10.450.50">
    <property type="match status" value="2"/>
</dbReference>
<keyword evidence="3" id="KW-1185">Reference proteome</keyword>
<evidence type="ECO:0000313" key="3">
    <source>
        <dbReference type="Proteomes" id="UP000310108"/>
    </source>
</evidence>
<comment type="caution">
    <text evidence="2">The sequence shown here is derived from an EMBL/GenBank/DDBJ whole genome shotgun (WGS) entry which is preliminary data.</text>
</comment>
<dbReference type="OrthoDB" id="2830113at2759"/>
<gene>
    <name evidence="2" type="ORF">CTA1_10170</name>
</gene>
<dbReference type="AlphaFoldDB" id="A0A4U6X325"/>
<name>A0A4U6X325_9PEZI</name>
<accession>A0A4U6X325</accession>
<protein>
    <recommendedName>
        <fullName evidence="4">SnoaL-like polyketide cyclase</fullName>
    </recommendedName>
</protein>
<dbReference type="SUPFAM" id="SSF54427">
    <property type="entry name" value="NTF2-like"/>
    <property type="match status" value="2"/>
</dbReference>
<reference evidence="2 3" key="1">
    <citation type="journal article" date="2019" name="PLoS ONE">
        <title>Comparative genome analysis indicates high evolutionary potential of pathogenicity genes in Colletotrichum tanaceti.</title>
        <authorList>
            <person name="Lelwala R.V."/>
            <person name="Korhonen P.K."/>
            <person name="Young N.D."/>
            <person name="Scott J.B."/>
            <person name="Ades P.A."/>
            <person name="Gasser R.B."/>
            <person name="Taylor P.W.J."/>
        </authorList>
    </citation>
    <scope>NUCLEOTIDE SEQUENCE [LARGE SCALE GENOMIC DNA]</scope>
    <source>
        <strain evidence="2">BRIP57314</strain>
    </source>
</reference>
<dbReference type="GO" id="GO:0030638">
    <property type="term" value="P:polyketide metabolic process"/>
    <property type="evidence" value="ECO:0007669"/>
    <property type="project" value="InterPro"/>
</dbReference>
<dbReference type="EMBL" id="PJEX01000603">
    <property type="protein sequence ID" value="TKW49169.1"/>
    <property type="molecule type" value="Genomic_DNA"/>
</dbReference>
<evidence type="ECO:0008006" key="4">
    <source>
        <dbReference type="Google" id="ProtNLM"/>
    </source>
</evidence>
<dbReference type="STRING" id="1306861.A0A4U6X325"/>
<dbReference type="Proteomes" id="UP000310108">
    <property type="component" value="Unassembled WGS sequence"/>
</dbReference>
<proteinExistence type="predicted"/>
<evidence type="ECO:0000256" key="1">
    <source>
        <dbReference type="SAM" id="MobiDB-lite"/>
    </source>
</evidence>
<dbReference type="Pfam" id="PF07366">
    <property type="entry name" value="SnoaL"/>
    <property type="match status" value="1"/>
</dbReference>
<dbReference type="InterPro" id="IPR009959">
    <property type="entry name" value="Cyclase_SnoaL-like"/>
</dbReference>
<sequence length="371" mass="42413">MKMSTVTMEEYEAPCFSHESMLTPPPESPNHKASEFPGLAQELKSHDTHATATATATASEPRRKSRSPSSKRWNGDGKGIQVDIGARLREYLDCLNNRRFDVIGNHLADTLERNNRTQTREEHVDRLRSRVESLASFRIKIDTLLVDKKARAVAVRYVNRVTLAADAMMFVDKPGTTYEFDEQCFVWFDARGKIARMLTLQDNDGIRLQTPEAAVTPRFLTRSTPREPVDLAAMYRRYIASVNHSTTVAEFPRCCRREVRHNGRLMPLDEFRRGVEGSRDAISGLRFEIQELLVDDETQQVAARLQITGTPVAEFAGARPNGKPVRFHEHCMYRFDKGKIALVWATMELDAYRRQLEERPERRKSSMLGIN</sequence>
<evidence type="ECO:0000313" key="2">
    <source>
        <dbReference type="EMBL" id="TKW49169.1"/>
    </source>
</evidence>
<feature type="region of interest" description="Disordered" evidence="1">
    <location>
        <begin position="1"/>
        <end position="78"/>
    </location>
</feature>
<dbReference type="InterPro" id="IPR032710">
    <property type="entry name" value="NTF2-like_dom_sf"/>
</dbReference>